<dbReference type="InterPro" id="IPR001611">
    <property type="entry name" value="Leu-rich_rpt"/>
</dbReference>
<dbReference type="SUPFAM" id="SSF52058">
    <property type="entry name" value="L domain-like"/>
    <property type="match status" value="1"/>
</dbReference>
<sequence length="555" mass="60999">MTPTTSLMDYRVITAEEAEQRFSVSAHIQHPFQDFVDEQEIRLYQSGLRVEGSIRPESDGDWVPYNVIVAGDLTVTGDIDWWDHGSGNFLLVTGNARARNMILFGCPDVAVRGDLTLTGGIHGSYGDNGGVLAVKGRVRAEFVISTSYFHMSFSGQPEALLVADPYRVNCPVDFEDDELLDIALPEVRGKGGTPEERLIHAAMRAGRPVLPAGLRPSHLAVLDELRESLPRAREVTELDLSGRKLRELPVELLEYSNLRVLSLAGNDSLGAAATTGERLGALAALANLEELNLASMGLTGLPDAIGDLRALRVLDISGNAFESLPERIGELSTLEVLRAARLSCPVPEGLGRLTGLRELDLSSLQPGDYQSRVEFPMAVTRLTGLRRLDLSHVWLTTVPDELLALTELEELDLGGSLSAILPGLPRLDRLPRLKVLRLNGSTPWSFQPEPPRELLDDIWSITTLEHLAIDRWGEKSAAGRVRRPGLTELPDDAFARMPGLRRLDLAFNDLTTLPESFFGLRHLESVDLRYVELDEATLDRLRADFPDLPARLGDG</sequence>
<comment type="caution">
    <text evidence="4">The sequence shown here is derived from an EMBL/GenBank/DDBJ whole genome shotgun (WGS) entry which is preliminary data.</text>
</comment>
<organism evidence="4 5">
    <name type="scientific">Nocardia aurea</name>
    <dbReference type="NCBI Taxonomy" id="2144174"/>
    <lineage>
        <taxon>Bacteria</taxon>
        <taxon>Bacillati</taxon>
        <taxon>Actinomycetota</taxon>
        <taxon>Actinomycetes</taxon>
        <taxon>Mycobacteriales</taxon>
        <taxon>Nocardiaceae</taxon>
        <taxon>Nocardia</taxon>
    </lineage>
</organism>
<dbReference type="PANTHER" id="PTHR48051">
    <property type="match status" value="1"/>
</dbReference>
<dbReference type="EMBL" id="JBFAKC010000004">
    <property type="protein sequence ID" value="MEV0708020.1"/>
    <property type="molecule type" value="Genomic_DNA"/>
</dbReference>
<evidence type="ECO:0000256" key="2">
    <source>
        <dbReference type="ARBA" id="ARBA00022737"/>
    </source>
</evidence>
<dbReference type="InterPro" id="IPR055414">
    <property type="entry name" value="LRR_R13L4/SHOC2-like"/>
</dbReference>
<dbReference type="Pfam" id="PF13855">
    <property type="entry name" value="LRR_8"/>
    <property type="match status" value="1"/>
</dbReference>
<dbReference type="RefSeq" id="WP_355084878.1">
    <property type="nucleotide sequence ID" value="NZ_JBEXKW010000011.1"/>
</dbReference>
<dbReference type="Gene3D" id="3.80.10.10">
    <property type="entry name" value="Ribonuclease Inhibitor"/>
    <property type="match status" value="1"/>
</dbReference>
<feature type="domain" description="Disease resistance R13L4/SHOC-2-like LRR" evidence="3">
    <location>
        <begin position="250"/>
        <end position="390"/>
    </location>
</feature>
<name>A0ABV3FRU9_9NOCA</name>
<dbReference type="SMART" id="SM00369">
    <property type="entry name" value="LRR_TYP"/>
    <property type="match status" value="4"/>
</dbReference>
<evidence type="ECO:0000259" key="3">
    <source>
        <dbReference type="Pfam" id="PF23598"/>
    </source>
</evidence>
<keyword evidence="1" id="KW-0433">Leucine-rich repeat</keyword>
<proteinExistence type="predicted"/>
<dbReference type="InterPro" id="IPR003591">
    <property type="entry name" value="Leu-rich_rpt_typical-subtyp"/>
</dbReference>
<reference evidence="4 5" key="1">
    <citation type="submission" date="2024-06" db="EMBL/GenBank/DDBJ databases">
        <title>The Natural Products Discovery Center: Release of the First 8490 Sequenced Strains for Exploring Actinobacteria Biosynthetic Diversity.</title>
        <authorList>
            <person name="Kalkreuter E."/>
            <person name="Kautsar S.A."/>
            <person name="Yang D."/>
            <person name="Bader C.D."/>
            <person name="Teijaro C.N."/>
            <person name="Fluegel L."/>
            <person name="Davis C.M."/>
            <person name="Simpson J.R."/>
            <person name="Lauterbach L."/>
            <person name="Steele A.D."/>
            <person name="Gui C."/>
            <person name="Meng S."/>
            <person name="Li G."/>
            <person name="Viehrig K."/>
            <person name="Ye F."/>
            <person name="Su P."/>
            <person name="Kiefer A.F."/>
            <person name="Nichols A."/>
            <person name="Cepeda A.J."/>
            <person name="Yan W."/>
            <person name="Fan B."/>
            <person name="Jiang Y."/>
            <person name="Adhikari A."/>
            <person name="Zheng C.-J."/>
            <person name="Schuster L."/>
            <person name="Cowan T.M."/>
            <person name="Smanski M.J."/>
            <person name="Chevrette M.G."/>
            <person name="De Carvalho L.P.S."/>
            <person name="Shen B."/>
        </authorList>
    </citation>
    <scope>NUCLEOTIDE SEQUENCE [LARGE SCALE GENOMIC DNA]</scope>
    <source>
        <strain evidence="4 5">NPDC050403</strain>
    </source>
</reference>
<dbReference type="InterPro" id="IPR032675">
    <property type="entry name" value="LRR_dom_sf"/>
</dbReference>
<dbReference type="PANTHER" id="PTHR48051:SF1">
    <property type="entry name" value="RAS SUPPRESSOR PROTEIN 1"/>
    <property type="match status" value="1"/>
</dbReference>
<keyword evidence="5" id="KW-1185">Reference proteome</keyword>
<accession>A0ABV3FRU9</accession>
<dbReference type="Pfam" id="PF23598">
    <property type="entry name" value="LRR_14"/>
    <property type="match status" value="1"/>
</dbReference>
<evidence type="ECO:0000256" key="1">
    <source>
        <dbReference type="ARBA" id="ARBA00022614"/>
    </source>
</evidence>
<protein>
    <submittedName>
        <fullName evidence="4">Leucine-rich repeat domain-containing protein</fullName>
    </submittedName>
</protein>
<dbReference type="InterPro" id="IPR050216">
    <property type="entry name" value="LRR_domain-containing"/>
</dbReference>
<keyword evidence="2" id="KW-0677">Repeat</keyword>
<evidence type="ECO:0000313" key="4">
    <source>
        <dbReference type="EMBL" id="MEV0708020.1"/>
    </source>
</evidence>
<gene>
    <name evidence="4" type="ORF">AB0I48_10680</name>
</gene>
<evidence type="ECO:0000313" key="5">
    <source>
        <dbReference type="Proteomes" id="UP001551695"/>
    </source>
</evidence>
<dbReference type="Proteomes" id="UP001551695">
    <property type="component" value="Unassembled WGS sequence"/>
</dbReference>